<evidence type="ECO:0000313" key="2">
    <source>
        <dbReference type="Proteomes" id="UP000824469"/>
    </source>
</evidence>
<evidence type="ECO:0000313" key="1">
    <source>
        <dbReference type="EMBL" id="KAH9288949.1"/>
    </source>
</evidence>
<feature type="non-terminal residue" evidence="1">
    <location>
        <position position="68"/>
    </location>
</feature>
<gene>
    <name evidence="1" type="ORF">KI387_033066</name>
</gene>
<proteinExistence type="predicted"/>
<sequence>VGHIEKYDGTLELMVDGCNNEMEIFSFPFEDEDSFHDEEIEARSLEASEDEALFDEGSIECSDSQDDG</sequence>
<name>A0AA38C2U4_TAXCH</name>
<accession>A0AA38C2U4</accession>
<comment type="caution">
    <text evidence="1">The sequence shown here is derived from an EMBL/GenBank/DDBJ whole genome shotgun (WGS) entry which is preliminary data.</text>
</comment>
<keyword evidence="2" id="KW-1185">Reference proteome</keyword>
<organism evidence="1 2">
    <name type="scientific">Taxus chinensis</name>
    <name type="common">Chinese yew</name>
    <name type="synonym">Taxus wallichiana var. chinensis</name>
    <dbReference type="NCBI Taxonomy" id="29808"/>
    <lineage>
        <taxon>Eukaryota</taxon>
        <taxon>Viridiplantae</taxon>
        <taxon>Streptophyta</taxon>
        <taxon>Embryophyta</taxon>
        <taxon>Tracheophyta</taxon>
        <taxon>Spermatophyta</taxon>
        <taxon>Pinopsida</taxon>
        <taxon>Pinidae</taxon>
        <taxon>Conifers II</taxon>
        <taxon>Cupressales</taxon>
        <taxon>Taxaceae</taxon>
        <taxon>Taxus</taxon>
    </lineage>
</organism>
<feature type="non-terminal residue" evidence="1">
    <location>
        <position position="1"/>
    </location>
</feature>
<reference evidence="1 2" key="1">
    <citation type="journal article" date="2021" name="Nat. Plants">
        <title>The Taxus genome provides insights into paclitaxel biosynthesis.</title>
        <authorList>
            <person name="Xiong X."/>
            <person name="Gou J."/>
            <person name="Liao Q."/>
            <person name="Li Y."/>
            <person name="Zhou Q."/>
            <person name="Bi G."/>
            <person name="Li C."/>
            <person name="Du R."/>
            <person name="Wang X."/>
            <person name="Sun T."/>
            <person name="Guo L."/>
            <person name="Liang H."/>
            <person name="Lu P."/>
            <person name="Wu Y."/>
            <person name="Zhang Z."/>
            <person name="Ro D.K."/>
            <person name="Shang Y."/>
            <person name="Huang S."/>
            <person name="Yan J."/>
        </authorList>
    </citation>
    <scope>NUCLEOTIDE SEQUENCE [LARGE SCALE GENOMIC DNA]</scope>
    <source>
        <strain evidence="1">Ta-2019</strain>
    </source>
</reference>
<dbReference type="EMBL" id="JAHRHJ020003813">
    <property type="protein sequence ID" value="KAH9288949.1"/>
    <property type="molecule type" value="Genomic_DNA"/>
</dbReference>
<protein>
    <submittedName>
        <fullName evidence="1">Uncharacterized protein</fullName>
    </submittedName>
</protein>
<dbReference type="AlphaFoldDB" id="A0AA38C2U4"/>
<dbReference type="Proteomes" id="UP000824469">
    <property type="component" value="Unassembled WGS sequence"/>
</dbReference>